<dbReference type="AlphaFoldDB" id="A0AAE1DFB9"/>
<reference evidence="1" key="1">
    <citation type="journal article" date="2023" name="G3 (Bethesda)">
        <title>A reference genome for the long-term kleptoplast-retaining sea slug Elysia crispata morphotype clarki.</title>
        <authorList>
            <person name="Eastman K.E."/>
            <person name="Pendleton A.L."/>
            <person name="Shaikh M.A."/>
            <person name="Suttiyut T."/>
            <person name="Ogas R."/>
            <person name="Tomko P."/>
            <person name="Gavelis G."/>
            <person name="Widhalm J.R."/>
            <person name="Wisecaver J.H."/>
        </authorList>
    </citation>
    <scope>NUCLEOTIDE SEQUENCE</scope>
    <source>
        <strain evidence="1">ECLA1</strain>
    </source>
</reference>
<evidence type="ECO:0000313" key="1">
    <source>
        <dbReference type="EMBL" id="KAK3767338.1"/>
    </source>
</evidence>
<keyword evidence="2" id="KW-1185">Reference proteome</keyword>
<proteinExistence type="predicted"/>
<evidence type="ECO:0000313" key="2">
    <source>
        <dbReference type="Proteomes" id="UP001283361"/>
    </source>
</evidence>
<dbReference type="EMBL" id="JAWDGP010004156">
    <property type="protein sequence ID" value="KAK3767338.1"/>
    <property type="molecule type" value="Genomic_DNA"/>
</dbReference>
<protein>
    <submittedName>
        <fullName evidence="1">Uncharacterized protein</fullName>
    </submittedName>
</protein>
<gene>
    <name evidence="1" type="ORF">RRG08_050885</name>
</gene>
<sequence length="62" mass="6542">MLSSTPLFQKLQGEGVWLSCLSPSTSLVSLCEPMWACPPLSSVSGQPACRAYQIPVAISCPS</sequence>
<name>A0AAE1DFB9_9GAST</name>
<dbReference type="Proteomes" id="UP001283361">
    <property type="component" value="Unassembled WGS sequence"/>
</dbReference>
<accession>A0AAE1DFB9</accession>
<comment type="caution">
    <text evidence="1">The sequence shown here is derived from an EMBL/GenBank/DDBJ whole genome shotgun (WGS) entry which is preliminary data.</text>
</comment>
<organism evidence="1 2">
    <name type="scientific">Elysia crispata</name>
    <name type="common">lettuce slug</name>
    <dbReference type="NCBI Taxonomy" id="231223"/>
    <lineage>
        <taxon>Eukaryota</taxon>
        <taxon>Metazoa</taxon>
        <taxon>Spiralia</taxon>
        <taxon>Lophotrochozoa</taxon>
        <taxon>Mollusca</taxon>
        <taxon>Gastropoda</taxon>
        <taxon>Heterobranchia</taxon>
        <taxon>Euthyneura</taxon>
        <taxon>Panpulmonata</taxon>
        <taxon>Sacoglossa</taxon>
        <taxon>Placobranchoidea</taxon>
        <taxon>Plakobranchidae</taxon>
        <taxon>Elysia</taxon>
    </lineage>
</organism>